<proteinExistence type="predicted"/>
<reference evidence="1 2" key="1">
    <citation type="journal article" date="2014" name="Genome Announc.">
        <title>The Genome Sequence of Bifidobacterium moukalabense DSM 27321 Highlights the Close Phylogenetic Relatedness with the Bifidobacterium dentium Taxon.</title>
        <authorList>
            <person name="Lugli G.A."/>
            <person name="Duranti S."/>
            <person name="Milani C."/>
            <person name="Turroni F."/>
            <person name="Viappiani A."/>
            <person name="Mangifesta M."/>
            <person name="van Sinderen D."/>
            <person name="Ventura M."/>
        </authorList>
    </citation>
    <scope>NUCLEOTIDE SEQUENCE [LARGE SCALE GENOMIC DNA]</scope>
    <source>
        <strain evidence="1 2">DSM 27321</strain>
    </source>
</reference>
<dbReference type="Proteomes" id="UP000019155">
    <property type="component" value="Unassembled WGS sequence"/>
</dbReference>
<evidence type="ECO:0000313" key="2">
    <source>
        <dbReference type="Proteomes" id="UP000019155"/>
    </source>
</evidence>
<evidence type="ECO:0000313" key="1">
    <source>
        <dbReference type="EMBL" id="ETY72031.1"/>
    </source>
</evidence>
<gene>
    <name evidence="1" type="ORF">BMOU_0032</name>
</gene>
<name>W4NC30_9BIFI</name>
<protein>
    <submittedName>
        <fullName evidence="1">Uncharacterized protein</fullName>
    </submittedName>
</protein>
<dbReference type="EMBL" id="AZMV01000001">
    <property type="protein sequence ID" value="ETY72031.1"/>
    <property type="molecule type" value="Genomic_DNA"/>
</dbReference>
<dbReference type="PATRIC" id="fig|1435051.3.peg.32"/>
<organism evidence="1 2">
    <name type="scientific">Bifidobacterium moukalabense DSM 27321</name>
    <dbReference type="NCBI Taxonomy" id="1435051"/>
    <lineage>
        <taxon>Bacteria</taxon>
        <taxon>Bacillati</taxon>
        <taxon>Actinomycetota</taxon>
        <taxon>Actinomycetes</taxon>
        <taxon>Bifidobacteriales</taxon>
        <taxon>Bifidobacteriaceae</taxon>
        <taxon>Bifidobacterium</taxon>
    </lineage>
</organism>
<comment type="caution">
    <text evidence="1">The sequence shown here is derived from an EMBL/GenBank/DDBJ whole genome shotgun (WGS) entry which is preliminary data.</text>
</comment>
<accession>W4NC30</accession>
<keyword evidence="2" id="KW-1185">Reference proteome</keyword>
<sequence length="86" mass="9205">MIMERNTVRLAPSSLNIAGVQASPLLETCLAALCLASASVSGMFDWGCIPMPERSHHRSDFIEDEAVVARIAEWSVNKPCTVGAAC</sequence>
<dbReference type="AlphaFoldDB" id="W4NC30"/>